<dbReference type="EMBL" id="LT629740">
    <property type="protein sequence ID" value="SDT65473.1"/>
    <property type="molecule type" value="Genomic_DNA"/>
</dbReference>
<name>A0A1H2C4T8_MUCMA</name>
<protein>
    <submittedName>
        <fullName evidence="1">Uncharacterized protein</fullName>
    </submittedName>
</protein>
<dbReference type="Proteomes" id="UP000199679">
    <property type="component" value="Chromosome I"/>
</dbReference>
<dbReference type="RefSeq" id="WP_091378859.1">
    <property type="nucleotide sequence ID" value="NZ_LT629740.1"/>
</dbReference>
<evidence type="ECO:0000313" key="1">
    <source>
        <dbReference type="EMBL" id="SDT65473.1"/>
    </source>
</evidence>
<evidence type="ECO:0000313" key="2">
    <source>
        <dbReference type="Proteomes" id="UP000199679"/>
    </source>
</evidence>
<gene>
    <name evidence="1" type="ORF">SAMN05216490_4630</name>
</gene>
<dbReference type="OrthoDB" id="7173315at2"/>
<reference evidence="1 2" key="1">
    <citation type="submission" date="2016-10" db="EMBL/GenBank/DDBJ databases">
        <authorList>
            <person name="de Groot N.N."/>
        </authorList>
    </citation>
    <scope>NUCLEOTIDE SEQUENCE [LARGE SCALE GENOMIC DNA]</scope>
    <source>
        <strain evidence="1 2">MP1X4</strain>
    </source>
</reference>
<keyword evidence="2" id="KW-1185">Reference proteome</keyword>
<proteinExistence type="predicted"/>
<dbReference type="AlphaFoldDB" id="A0A1H2C4T8"/>
<dbReference type="STRING" id="652787.SAMN05216490_4630"/>
<sequence>MPKYNIIYISPADNPYLWNGTTLDKLEHTGQEMLLFSGKSFQDGELKEGIKDCKTAAKAMFPDDTDPKIKMVELKVS</sequence>
<organism evidence="1 2">
    <name type="scientific">Mucilaginibacter mallensis</name>
    <dbReference type="NCBI Taxonomy" id="652787"/>
    <lineage>
        <taxon>Bacteria</taxon>
        <taxon>Pseudomonadati</taxon>
        <taxon>Bacteroidota</taxon>
        <taxon>Sphingobacteriia</taxon>
        <taxon>Sphingobacteriales</taxon>
        <taxon>Sphingobacteriaceae</taxon>
        <taxon>Mucilaginibacter</taxon>
    </lineage>
</organism>
<accession>A0A1H2C4T8</accession>